<feature type="region of interest" description="Disordered" evidence="2">
    <location>
        <begin position="692"/>
        <end position="712"/>
    </location>
</feature>
<organism evidence="4 5">
    <name type="scientific">Neocallimastix californiae</name>
    <dbReference type="NCBI Taxonomy" id="1754190"/>
    <lineage>
        <taxon>Eukaryota</taxon>
        <taxon>Fungi</taxon>
        <taxon>Fungi incertae sedis</taxon>
        <taxon>Chytridiomycota</taxon>
        <taxon>Chytridiomycota incertae sedis</taxon>
        <taxon>Neocallimastigomycetes</taxon>
        <taxon>Neocallimastigales</taxon>
        <taxon>Neocallimastigaceae</taxon>
        <taxon>Neocallimastix</taxon>
    </lineage>
</organism>
<dbReference type="PROSITE" id="PS50021">
    <property type="entry name" value="CH"/>
    <property type="match status" value="1"/>
</dbReference>
<proteinExistence type="predicted"/>
<reference evidence="4 5" key="1">
    <citation type="submission" date="2016-08" db="EMBL/GenBank/DDBJ databases">
        <title>A Parts List for Fungal Cellulosomes Revealed by Comparative Genomics.</title>
        <authorList>
            <consortium name="DOE Joint Genome Institute"/>
            <person name="Haitjema C.H."/>
            <person name="Gilmore S.P."/>
            <person name="Henske J.K."/>
            <person name="Solomon K.V."/>
            <person name="De Groot R."/>
            <person name="Kuo A."/>
            <person name="Mondo S.J."/>
            <person name="Salamov A.A."/>
            <person name="Labutti K."/>
            <person name="Zhao Z."/>
            <person name="Chiniquy J."/>
            <person name="Barry K."/>
            <person name="Brewer H.M."/>
            <person name="Purvine S.O."/>
            <person name="Wright A.T."/>
            <person name="Boxma B."/>
            <person name="Van Alen T."/>
            <person name="Hackstein J.H."/>
            <person name="Baker S.E."/>
            <person name="Grigoriev I.V."/>
            <person name="O'Malley M.A."/>
        </authorList>
    </citation>
    <scope>NUCLEOTIDE SEQUENCE [LARGE SCALE GENOMIC DNA]</scope>
    <source>
        <strain evidence="4 5">G1</strain>
    </source>
</reference>
<protein>
    <recommendedName>
        <fullName evidence="3">Calponin-homology (CH) domain-containing protein</fullName>
    </recommendedName>
</protein>
<dbReference type="EMBL" id="MCOG01000081">
    <property type="protein sequence ID" value="ORY54922.1"/>
    <property type="molecule type" value="Genomic_DNA"/>
</dbReference>
<feature type="coiled-coil region" evidence="1">
    <location>
        <begin position="613"/>
        <end position="640"/>
    </location>
</feature>
<accession>A0A1Y2D6M4</accession>
<evidence type="ECO:0000313" key="4">
    <source>
        <dbReference type="EMBL" id="ORY54922.1"/>
    </source>
</evidence>
<sequence length="1376" mass="157435">MESLEKLNKFDYDINTYSDIDDYLKPTNTRIQKDLVDSLSNLSNLISNGLLFINYDIYENISKQRKSSDGNEYSVPKNCKVLSEVVSKGIKKEALRNYKNSLNENSNNHHKSITTNNNSIDIIVTEADRDDEFIEDEDIFDIDQSMIKPHHDLNFADSSMLFDQSAIFDVQDDNFGNQSMIFMDTNERNMFTREDPSNRGSVYLNINGLTELHPITNIENAEGNNSTLVNLADVDSNYLSTSDNESNNSTAYWTDDRIRGAVNDPEEYSTGEDEDHHMYEFNKVMKKFASLDSQDMKNLVYPRPNSRQKVMRNTYPSSSSIQVNQYQVFPDPYSEYDDINLAKATIMKQSFKNGFPHKKLYPVPENLNDEINYDSNANSSFTNYSPYHKGFVNIYSNNDSNDNINSSYSYIKDDLSITKDIVNKNVKKFNSMGLKNEEEVLYQKSHPLNFPFSNISFNSSSNESPGSTPTPEISSSNIASTTINRTNAPSSQSSVIYSTSPPNIENSIINSVNNFASIQSKFNQPPEDDDEVITSSQSNHVWTYKTKEQQPILSTQESNDSNDAMTDNQFLPQAINDPFSINEKSSFSDNESVIIPEKINIKDRISNIETCLLVNENNNNNSKNEKLNDQTNNKNDINENTSIHDINDDSINNIINITVIKEANNEDVLNESIGTVKDLATRIEGDIKKEENENHNSSLLSCNDGKTEASSEPVIPMEAEINENEKDCEKEENDEEKPFEFFSDHEEKENMDDGSDEEEPIEFLLDNEEHEHKLEYDSKQPLEVVENRDEDIEEQSISFKKDAEALINDNIIDGNLEDHIIIEEEDSIVDNAIEEALENKSFLIQENAFMDEACSNELSFSFGDHTAFHQAMKIFEDGSAPLEVIQEEDEGDNKEEENVINNVDNNANEEKIFKIIKNSINEQEMELINEKETDMESINKKESEVIDSDLQAIAKELEDMIQEPKAKRENNEMSKKKVKRITKAPLKLTKTATTNTINSKKVKATKKPVVKKPLNEKLTSTKKTTVQPKRVVKKISKSLDLSDKNLIHNTKVDNMIASNCVKAFTSSSLKQNIINTRPIEHEVAVSFNDFDKTINSKPKSKIIKRIRKVSKSDTKTENNSLPKLMSKSITKSTIPEKSISKPKPKINSKTIKKAINETSMVSSSNVKPLTRSKIINSKPTQTKSKSETNKKISTIKSKTKLTNRKVVTNSKLKEQKKTSTIRKRTISHSQYHISDDEYNHITYFPKVKRKTITQYPSDIQSKEKIYYQWVKELLPEYSHKFAKYELCEVMSRSYLFEAIIRKLSPEYESDDYNPKRNVFRSLLPLDNINKFNEVLEYVQKQMNISVVITSYDLHFGNLSSIFIIIKQLQRFEANHE</sequence>
<name>A0A1Y2D6M4_9FUNG</name>
<feature type="domain" description="Calponin-homology (CH)" evidence="3">
    <location>
        <begin position="1260"/>
        <end position="1373"/>
    </location>
</feature>
<evidence type="ECO:0000256" key="2">
    <source>
        <dbReference type="SAM" id="MobiDB-lite"/>
    </source>
</evidence>
<comment type="caution">
    <text evidence="4">The sequence shown here is derived from an EMBL/GenBank/DDBJ whole genome shotgun (WGS) entry which is preliminary data.</text>
</comment>
<keyword evidence="5" id="KW-1185">Reference proteome</keyword>
<dbReference type="SUPFAM" id="SSF47576">
    <property type="entry name" value="Calponin-homology domain, CH-domain"/>
    <property type="match status" value="1"/>
</dbReference>
<dbReference type="InterPro" id="IPR001715">
    <property type="entry name" value="CH_dom"/>
</dbReference>
<evidence type="ECO:0000259" key="3">
    <source>
        <dbReference type="PROSITE" id="PS50021"/>
    </source>
</evidence>
<dbReference type="InterPro" id="IPR036872">
    <property type="entry name" value="CH_dom_sf"/>
</dbReference>
<evidence type="ECO:0000313" key="5">
    <source>
        <dbReference type="Proteomes" id="UP000193920"/>
    </source>
</evidence>
<evidence type="ECO:0000256" key="1">
    <source>
        <dbReference type="SAM" id="Coils"/>
    </source>
</evidence>
<keyword evidence="1" id="KW-0175">Coiled coil</keyword>
<gene>
    <name evidence="4" type="ORF">LY90DRAFT_272052</name>
</gene>
<dbReference type="Proteomes" id="UP000193920">
    <property type="component" value="Unassembled WGS sequence"/>
</dbReference>